<comment type="caution">
    <text evidence="1">The sequence shown here is derived from an EMBL/GenBank/DDBJ whole genome shotgun (WGS) entry which is preliminary data.</text>
</comment>
<protein>
    <submittedName>
        <fullName evidence="1">Uncharacterized protein</fullName>
    </submittedName>
</protein>
<keyword evidence="2" id="KW-1185">Reference proteome</keyword>
<dbReference type="EMBL" id="JWZT01002214">
    <property type="protein sequence ID" value="KII70019.1"/>
    <property type="molecule type" value="Genomic_DNA"/>
</dbReference>
<dbReference type="Proteomes" id="UP000031668">
    <property type="component" value="Unassembled WGS sequence"/>
</dbReference>
<organism evidence="1 2">
    <name type="scientific">Thelohanellus kitauei</name>
    <name type="common">Myxosporean</name>
    <dbReference type="NCBI Taxonomy" id="669202"/>
    <lineage>
        <taxon>Eukaryota</taxon>
        <taxon>Metazoa</taxon>
        <taxon>Cnidaria</taxon>
        <taxon>Myxozoa</taxon>
        <taxon>Myxosporea</taxon>
        <taxon>Bivalvulida</taxon>
        <taxon>Platysporina</taxon>
        <taxon>Myxobolidae</taxon>
        <taxon>Thelohanellus</taxon>
    </lineage>
</organism>
<proteinExistence type="predicted"/>
<evidence type="ECO:0000313" key="2">
    <source>
        <dbReference type="Proteomes" id="UP000031668"/>
    </source>
</evidence>
<evidence type="ECO:0000313" key="1">
    <source>
        <dbReference type="EMBL" id="KII70019.1"/>
    </source>
</evidence>
<sequence length="99" mass="11274">MQDDRTAVVIRHVKDDLRFEALINIVVECVLKLKSQGAKLSRFIRMSREREANAVFRRNMKAFMRIVVLNCDSDDPSDKVASAYAAIIAFEPSEVALIF</sequence>
<dbReference type="AlphaFoldDB" id="A0A0C2IXE2"/>
<name>A0A0C2IXE2_THEKT</name>
<gene>
    <name evidence="1" type="ORF">RF11_01324</name>
</gene>
<accession>A0A0C2IXE2</accession>
<reference evidence="1 2" key="1">
    <citation type="journal article" date="2014" name="Genome Biol. Evol.">
        <title>The genome of the myxosporean Thelohanellus kitauei shows adaptations to nutrient acquisition within its fish host.</title>
        <authorList>
            <person name="Yang Y."/>
            <person name="Xiong J."/>
            <person name="Zhou Z."/>
            <person name="Huo F."/>
            <person name="Miao W."/>
            <person name="Ran C."/>
            <person name="Liu Y."/>
            <person name="Zhang J."/>
            <person name="Feng J."/>
            <person name="Wang M."/>
            <person name="Wang M."/>
            <person name="Wang L."/>
            <person name="Yao B."/>
        </authorList>
    </citation>
    <scope>NUCLEOTIDE SEQUENCE [LARGE SCALE GENOMIC DNA]</scope>
    <source>
        <strain evidence="1">Wuqing</strain>
    </source>
</reference>